<evidence type="ECO:0000313" key="7">
    <source>
        <dbReference type="EMBL" id="GAA2497001.1"/>
    </source>
</evidence>
<dbReference type="InterPro" id="IPR033116">
    <property type="entry name" value="TRYPSIN_SER"/>
</dbReference>
<dbReference type="SUPFAM" id="SSF50494">
    <property type="entry name" value="Trypsin-like serine proteases"/>
    <property type="match status" value="1"/>
</dbReference>
<protein>
    <recommendedName>
        <fullName evidence="9">Serine protease</fullName>
    </recommendedName>
</protein>
<dbReference type="InterPro" id="IPR009003">
    <property type="entry name" value="Peptidase_S1_PA"/>
</dbReference>
<dbReference type="RefSeq" id="WP_344256747.1">
    <property type="nucleotide sequence ID" value="NZ_BAAARE010000021.1"/>
</dbReference>
<dbReference type="Gene3D" id="2.40.10.10">
    <property type="entry name" value="Trypsin-like serine proteases"/>
    <property type="match status" value="2"/>
</dbReference>
<evidence type="ECO:0000256" key="6">
    <source>
        <dbReference type="SAM" id="SignalP"/>
    </source>
</evidence>
<dbReference type="InterPro" id="IPR043504">
    <property type="entry name" value="Peptidase_S1_PA_chymotrypsin"/>
</dbReference>
<sequence>MKKLAACAIATILCGSLYPAGATAGALADPDPIAASLAKHLGVASDDAAKILDNQANSFATMADLIKAQGLRPENFAIADDGTLVASQAATGTAAQIGPRAGLRVVQSTRGPAEVDSLFAQAAAELKGMDSDTVTAISADYPSGEVIISVTASALSNPKVQSLNKIDGLRLEIVPPDTKPAPAFNAVPGNYMDIVPGTYCSMGVGTWLGRMISAGHCALQSGQLGVIARDGAGREVGRSNSSLYQNDGYDIGRFSVNSGNTISRGYSNYVGGVTPYRSWTSPVTGAFVCKSGTTSEITCGRILSSLTSVYYGSTRLFQMFSTDACGEGGDSGGPIVVAGTNDLVGIFSGVSNSNVCGYNSGYASQGIKTSWGSRIDFAFNYYNDSLPLP</sequence>
<feature type="signal peptide" evidence="6">
    <location>
        <begin position="1"/>
        <end position="28"/>
    </location>
</feature>
<dbReference type="InterPro" id="IPR001316">
    <property type="entry name" value="Pept_S1A_streptogrisin"/>
</dbReference>
<comment type="caution">
    <text evidence="7">The sequence shown here is derived from an EMBL/GenBank/DDBJ whole genome shotgun (WGS) entry which is preliminary data.</text>
</comment>
<proteinExistence type="inferred from homology"/>
<evidence type="ECO:0000256" key="1">
    <source>
        <dbReference type="ARBA" id="ARBA00007664"/>
    </source>
</evidence>
<name>A0ABN3M749_9MICO</name>
<keyword evidence="4" id="KW-0720">Serine protease</keyword>
<evidence type="ECO:0000256" key="3">
    <source>
        <dbReference type="ARBA" id="ARBA00022801"/>
    </source>
</evidence>
<dbReference type="PROSITE" id="PS00135">
    <property type="entry name" value="TRYPSIN_SER"/>
    <property type="match status" value="1"/>
</dbReference>
<dbReference type="PRINTS" id="PR00861">
    <property type="entry name" value="ALYTICPTASE"/>
</dbReference>
<evidence type="ECO:0000256" key="4">
    <source>
        <dbReference type="ARBA" id="ARBA00022825"/>
    </source>
</evidence>
<dbReference type="InterPro" id="IPR018114">
    <property type="entry name" value="TRYPSIN_HIS"/>
</dbReference>
<organism evidence="7 8">
    <name type="scientific">Terrabacter carboxydivorans</name>
    <dbReference type="NCBI Taxonomy" id="619730"/>
    <lineage>
        <taxon>Bacteria</taxon>
        <taxon>Bacillati</taxon>
        <taxon>Actinomycetota</taxon>
        <taxon>Actinomycetes</taxon>
        <taxon>Micrococcales</taxon>
        <taxon>Intrasporangiaceae</taxon>
        <taxon>Terrabacter</taxon>
    </lineage>
</organism>
<evidence type="ECO:0000313" key="8">
    <source>
        <dbReference type="Proteomes" id="UP001500730"/>
    </source>
</evidence>
<dbReference type="Proteomes" id="UP001500730">
    <property type="component" value="Unassembled WGS sequence"/>
</dbReference>
<keyword evidence="5" id="KW-1015">Disulfide bond</keyword>
<reference evidence="7 8" key="1">
    <citation type="journal article" date="2019" name="Int. J. Syst. Evol. Microbiol.">
        <title>The Global Catalogue of Microorganisms (GCM) 10K type strain sequencing project: providing services to taxonomists for standard genome sequencing and annotation.</title>
        <authorList>
            <consortium name="The Broad Institute Genomics Platform"/>
            <consortium name="The Broad Institute Genome Sequencing Center for Infectious Disease"/>
            <person name="Wu L."/>
            <person name="Ma J."/>
        </authorList>
    </citation>
    <scope>NUCLEOTIDE SEQUENCE [LARGE SCALE GENOMIC DNA]</scope>
    <source>
        <strain evidence="7 8">JCM 16259</strain>
    </source>
</reference>
<dbReference type="PROSITE" id="PS00134">
    <property type="entry name" value="TRYPSIN_HIS"/>
    <property type="match status" value="1"/>
</dbReference>
<evidence type="ECO:0008006" key="9">
    <source>
        <dbReference type="Google" id="ProtNLM"/>
    </source>
</evidence>
<feature type="chain" id="PRO_5046923418" description="Serine protease" evidence="6">
    <location>
        <begin position="29"/>
        <end position="389"/>
    </location>
</feature>
<dbReference type="CDD" id="cd21112">
    <property type="entry name" value="alphaLP-like"/>
    <property type="match status" value="1"/>
</dbReference>
<dbReference type="EMBL" id="BAAARE010000021">
    <property type="protein sequence ID" value="GAA2497001.1"/>
    <property type="molecule type" value="Genomic_DNA"/>
</dbReference>
<evidence type="ECO:0000256" key="2">
    <source>
        <dbReference type="ARBA" id="ARBA00022670"/>
    </source>
</evidence>
<keyword evidence="2" id="KW-0645">Protease</keyword>
<keyword evidence="6" id="KW-0732">Signal</keyword>
<keyword evidence="8" id="KW-1185">Reference proteome</keyword>
<gene>
    <name evidence="7" type="ORF">GCM10009858_39070</name>
</gene>
<keyword evidence="3" id="KW-0378">Hydrolase</keyword>
<accession>A0ABN3M749</accession>
<comment type="similarity">
    <text evidence="1">Belongs to the peptidase S1 family.</text>
</comment>
<evidence type="ECO:0000256" key="5">
    <source>
        <dbReference type="ARBA" id="ARBA00023157"/>
    </source>
</evidence>